<protein>
    <submittedName>
        <fullName evidence="4">4'-phosphopantetheinyl transferase superfamily protein</fullName>
    </submittedName>
</protein>
<dbReference type="Pfam" id="PF14765">
    <property type="entry name" value="PS-DH"/>
    <property type="match status" value="1"/>
</dbReference>
<comment type="caution">
    <text evidence="4">The sequence shown here is derived from an EMBL/GenBank/DDBJ whole genome shotgun (WGS) entry which is preliminary data.</text>
</comment>
<dbReference type="RefSeq" id="WP_133343459.1">
    <property type="nucleotide sequence ID" value="NZ_SMZO01000033.1"/>
</dbReference>
<feature type="domain" description="Malonyl-CoA:ACP transacylase (MAT)" evidence="3">
    <location>
        <begin position="251"/>
        <end position="591"/>
    </location>
</feature>
<dbReference type="EMBL" id="SMZO01000033">
    <property type="protein sequence ID" value="TDL86312.1"/>
    <property type="molecule type" value="Genomic_DNA"/>
</dbReference>
<reference evidence="4 5" key="1">
    <citation type="submission" date="2019-03" db="EMBL/GenBank/DDBJ databases">
        <title>Rhodobacteraceae bacterium SM1902, a new member of the family Rhodobacteraceae isolated from Yantai.</title>
        <authorList>
            <person name="Sun Y."/>
        </authorList>
    </citation>
    <scope>NUCLEOTIDE SEQUENCE [LARGE SCALE GENOMIC DNA]</scope>
    <source>
        <strain evidence="4 5">SM1902</strain>
    </source>
</reference>
<dbReference type="Gene3D" id="3.90.470.20">
    <property type="entry name" value="4'-phosphopantetheinyl transferase domain"/>
    <property type="match status" value="2"/>
</dbReference>
<dbReference type="InterPro" id="IPR052568">
    <property type="entry name" value="PKS-FAS_Synthase"/>
</dbReference>
<dbReference type="Gene3D" id="3.40.366.10">
    <property type="entry name" value="Malonyl-Coenzyme A Acyl Carrier Protein, domain 2"/>
    <property type="match status" value="1"/>
</dbReference>
<evidence type="ECO:0000256" key="1">
    <source>
        <dbReference type="ARBA" id="ARBA00022679"/>
    </source>
</evidence>
<organism evidence="4 5">
    <name type="scientific">Meridianimarinicoccus aquatilis</name>
    <dbReference type="NCBI Taxonomy" id="2552766"/>
    <lineage>
        <taxon>Bacteria</taxon>
        <taxon>Pseudomonadati</taxon>
        <taxon>Pseudomonadota</taxon>
        <taxon>Alphaproteobacteria</taxon>
        <taxon>Rhodobacterales</taxon>
        <taxon>Paracoccaceae</taxon>
        <taxon>Meridianimarinicoccus</taxon>
    </lineage>
</organism>
<dbReference type="Gene3D" id="3.30.70.250">
    <property type="entry name" value="Malonyl-CoA ACP transacylase, ACP-binding"/>
    <property type="match status" value="1"/>
</dbReference>
<evidence type="ECO:0000313" key="4">
    <source>
        <dbReference type="EMBL" id="TDL86312.1"/>
    </source>
</evidence>
<dbReference type="SMART" id="SM00827">
    <property type="entry name" value="PKS_AT"/>
    <property type="match status" value="1"/>
</dbReference>
<dbReference type="Proteomes" id="UP000294562">
    <property type="component" value="Unassembled WGS sequence"/>
</dbReference>
<sequence>MTVWIKPSLSLGRNALVNTSKDALSQRIAAALQTGSLHCEKGALVFLPAREPGAQLLVLPDSAPDRLPEVTIAMGDIELPPVDTRSPPLWLERRAEGADTGEALWDLSIALHDRRIGPNVMSWENARPWISGADKREAGLVLPDGRWIILRDDAARDPQRLIDPPVEVITLAAQDRSGLLDALLAWQPGARGIAATSEQRVRLAFLYRNGDDAERTKALARKVIVTAKGRVTHPAGLFFDPDARKDPVAFLFPGQGSQYRGMLRATLAVHPGLRDWFDALDRYNPANLSPLPSRLLLEDWPDDSPAARSFHGLAGGGYAGLASALAHTDLLTSMGLRPDAMLGHSNGENAAMLAAGVIRTTTRRGQFSVLSHMCGLFSEADDSFGDGADLSEPGGGAGCFALAVPSSMDPSVVDTLLDDTVLMMMDNCPSQKVVWGPVKVLEQRLKTLRKDGILVVRLPLSAPYHTPHFRPIVDRFIKDYGMLDLGAGQVRLYSGFTGAPFPETRDEIIETATRQWSEPVLFRKALKQMYADGIRVFVDVGPGGHLAGFVRDTIGDAPHNALAMDTETRLDGTTILRTLAQMFTLGQLDRIDFGHPNKAAPARRDPARVTAPVAGLTCEKSPKTTPALVQPIVSALPDDPPLPAAQSPKSAMLSAIAAAHFDLMRAQLAQETRIFSSLTQQLRASDAMTDAEPARPAPTVEMTPAALPHEPLAQFGVTDLEIDGGTLSASLCMDPTRQSFLADHAFCKARSVDPVRHGLPVLPLMMSAEIAAAASSQLAGSGWVVTQIENLRGYRWIAADSGQIDLRLVVQSQAGADANARRFSVKMDHSNAQDDSGGGLAVTCEVVLQRAYPAPPVPLPDDMGSPPRNHRDGSPVCTGEEFADRLFHGPSFTSIGAVSGWSETGIALCVTAPTEDRFVIPGLRGPREVPGPLLDSAGQILALHQKHKTTSSFGVFPVFVQSINFYGPRPVAGTPLHVVTQQSTVDGTLIGTLDYRSQGGQVLVRMDGLKMVFIHWPRRFETSFFRGRQEASLVEQLAAPGGVTVRMIRGFDRGFLTTSNRIWLRSLAIACLSEGERDTFRALPPRGPRQEEWLMGRIAVKEAGLCTLPDPMAADLMELSVAQDASGRPSLVQPDGTRVHCSISHCAGAAVGAVAPPGTAVGIDVEPVAAPDDPFQGNTLAFHPSEGAVIDRFGAKAVWCAKEAAAKAIGTGLMGAPTRFRARLRGDQIQIVVASESISITLLEVDTYHVALCNIPEVEAVRLAQRLTLLSKTSDGRVSAHVEHCDNHNQYRQGSV</sequence>
<name>A0A4R6ARV9_9RHOB</name>
<dbReference type="InterPro" id="IPR049551">
    <property type="entry name" value="PKS_DH_C"/>
</dbReference>
<dbReference type="InterPro" id="IPR014043">
    <property type="entry name" value="Acyl_transferase_dom"/>
</dbReference>
<dbReference type="InterPro" id="IPR016035">
    <property type="entry name" value="Acyl_Trfase/lysoPLipase"/>
</dbReference>
<dbReference type="Pfam" id="PF00698">
    <property type="entry name" value="Acyl_transf_1"/>
    <property type="match status" value="1"/>
</dbReference>
<dbReference type="InterPro" id="IPR001227">
    <property type="entry name" value="Ac_transferase_dom_sf"/>
</dbReference>
<dbReference type="InterPro" id="IPR042104">
    <property type="entry name" value="PKS_dehydratase_sf"/>
</dbReference>
<dbReference type="InterPro" id="IPR008278">
    <property type="entry name" value="4-PPantetheinyl_Trfase_dom"/>
</dbReference>
<dbReference type="Gene3D" id="3.10.129.110">
    <property type="entry name" value="Polyketide synthase dehydratase"/>
    <property type="match status" value="1"/>
</dbReference>
<keyword evidence="1 4" id="KW-0808">Transferase</keyword>
<accession>A0A4R6ARV9</accession>
<dbReference type="GO" id="GO:0008897">
    <property type="term" value="F:holo-[acyl-carrier-protein] synthase activity"/>
    <property type="evidence" value="ECO:0007669"/>
    <property type="project" value="InterPro"/>
</dbReference>
<dbReference type="GO" id="GO:0000287">
    <property type="term" value="F:magnesium ion binding"/>
    <property type="evidence" value="ECO:0007669"/>
    <property type="project" value="InterPro"/>
</dbReference>
<gene>
    <name evidence="4" type="ORF">E2L05_13625</name>
</gene>
<dbReference type="Pfam" id="PF01648">
    <property type="entry name" value="ACPS"/>
    <property type="match status" value="1"/>
</dbReference>
<evidence type="ECO:0000259" key="3">
    <source>
        <dbReference type="SMART" id="SM00827"/>
    </source>
</evidence>
<evidence type="ECO:0000313" key="5">
    <source>
        <dbReference type="Proteomes" id="UP000294562"/>
    </source>
</evidence>
<dbReference type="PANTHER" id="PTHR43074">
    <property type="entry name" value="OMEGA-3 POLYUNSATURATED FATTY ACID SYNTHASE PFAB-RELATED"/>
    <property type="match status" value="1"/>
</dbReference>
<dbReference type="InterPro" id="IPR037143">
    <property type="entry name" value="4-PPantetheinyl_Trfase_dom_sf"/>
</dbReference>
<keyword evidence="5" id="KW-1185">Reference proteome</keyword>
<dbReference type="SUPFAM" id="SSF56214">
    <property type="entry name" value="4'-phosphopantetheinyl transferase"/>
    <property type="match status" value="2"/>
</dbReference>
<evidence type="ECO:0000256" key="2">
    <source>
        <dbReference type="SAM" id="MobiDB-lite"/>
    </source>
</evidence>
<proteinExistence type="predicted"/>
<feature type="region of interest" description="Disordered" evidence="2">
    <location>
        <begin position="856"/>
        <end position="875"/>
    </location>
</feature>
<dbReference type="PANTHER" id="PTHR43074:SF1">
    <property type="entry name" value="BETA-KETOACYL SYNTHASE FAMILY PROTEIN-RELATED"/>
    <property type="match status" value="1"/>
</dbReference>
<dbReference type="OrthoDB" id="9778690at2"/>
<dbReference type="SUPFAM" id="SSF52151">
    <property type="entry name" value="FabD/lysophospholipase-like"/>
    <property type="match status" value="1"/>
</dbReference>